<dbReference type="GO" id="GO:0009733">
    <property type="term" value="P:response to auxin"/>
    <property type="evidence" value="ECO:0007669"/>
    <property type="project" value="InterPro"/>
</dbReference>
<feature type="signal peptide" evidence="3">
    <location>
        <begin position="1"/>
        <end position="17"/>
    </location>
</feature>
<accession>A0A1D1XFV6</accession>
<evidence type="ECO:0000256" key="1">
    <source>
        <dbReference type="ARBA" id="ARBA00006974"/>
    </source>
</evidence>
<dbReference type="EMBL" id="GDJX01026654">
    <property type="protein sequence ID" value="JAT41282.1"/>
    <property type="molecule type" value="Transcribed_RNA"/>
</dbReference>
<keyword evidence="3" id="KW-0732">Signal</keyword>
<feature type="non-terminal residue" evidence="4">
    <location>
        <position position="1"/>
    </location>
</feature>
<proteinExistence type="inferred from homology"/>
<evidence type="ECO:0000256" key="3">
    <source>
        <dbReference type="SAM" id="SignalP"/>
    </source>
</evidence>
<feature type="region of interest" description="Disordered" evidence="2">
    <location>
        <begin position="66"/>
        <end position="99"/>
    </location>
</feature>
<evidence type="ECO:0000313" key="4">
    <source>
        <dbReference type="EMBL" id="JAT41282.1"/>
    </source>
</evidence>
<comment type="similarity">
    <text evidence="1">Belongs to the ARG7 family.</text>
</comment>
<gene>
    <name evidence="4" type="primary">AX10A_3</name>
    <name evidence="4" type="ORF">g.24721</name>
</gene>
<reference evidence="4" key="1">
    <citation type="submission" date="2015-07" db="EMBL/GenBank/DDBJ databases">
        <title>Transcriptome Assembly of Anthurium amnicola.</title>
        <authorList>
            <person name="Suzuki J."/>
        </authorList>
    </citation>
    <scope>NUCLEOTIDE SEQUENCE</scope>
</reference>
<dbReference type="Pfam" id="PF02519">
    <property type="entry name" value="Auxin_inducible"/>
    <property type="match status" value="1"/>
</dbReference>
<dbReference type="InterPro" id="IPR003676">
    <property type="entry name" value="SAUR_fam"/>
</dbReference>
<sequence>LSLSLSLALSLSTTIQAPSKSPSAASPGILPTPLLLHCSPAAMAKGGGIGKLGKLKCMIKRWHDAASGHHNKPLPRSPGSTPTEAPAEQPSGAGADESAPVPFGLHPVYVGKSRRRYLVSSHLVDHPLFRVLVQRSGGAAAEDGGGSATVVGCEVVLFEHLLWMLENADPLSESLDELVEFYAC</sequence>
<dbReference type="PANTHER" id="PTHR35296:SF8">
    <property type="entry name" value="SMALL AUXIN-UP RNA-RELATED"/>
    <property type="match status" value="1"/>
</dbReference>
<dbReference type="AlphaFoldDB" id="A0A1D1XFV6"/>
<name>A0A1D1XFV6_9ARAE</name>
<dbReference type="PANTHER" id="PTHR35296">
    <property type="entry name" value="EXPRESSED PROTEIN"/>
    <property type="match status" value="1"/>
</dbReference>
<organism evidence="4">
    <name type="scientific">Anthurium amnicola</name>
    <dbReference type="NCBI Taxonomy" id="1678845"/>
    <lineage>
        <taxon>Eukaryota</taxon>
        <taxon>Viridiplantae</taxon>
        <taxon>Streptophyta</taxon>
        <taxon>Embryophyta</taxon>
        <taxon>Tracheophyta</taxon>
        <taxon>Spermatophyta</taxon>
        <taxon>Magnoliopsida</taxon>
        <taxon>Liliopsida</taxon>
        <taxon>Araceae</taxon>
        <taxon>Pothoideae</taxon>
        <taxon>Potheae</taxon>
        <taxon>Anthurium</taxon>
    </lineage>
</organism>
<feature type="chain" id="PRO_5008899469" evidence="3">
    <location>
        <begin position="18"/>
        <end position="184"/>
    </location>
</feature>
<protein>
    <submittedName>
        <fullName evidence="4">Auxin-induced protein X10A</fullName>
    </submittedName>
</protein>
<evidence type="ECO:0000256" key="2">
    <source>
        <dbReference type="SAM" id="MobiDB-lite"/>
    </source>
</evidence>